<keyword evidence="2" id="KW-1185">Reference proteome</keyword>
<accession>A0ABS4Q4Q0</accession>
<evidence type="ECO:0000313" key="2">
    <source>
        <dbReference type="Proteomes" id="UP000741013"/>
    </source>
</evidence>
<dbReference type="EMBL" id="JAGGMS010000001">
    <property type="protein sequence ID" value="MBP2186083.1"/>
    <property type="molecule type" value="Genomic_DNA"/>
</dbReference>
<dbReference type="Proteomes" id="UP000741013">
    <property type="component" value="Unassembled WGS sequence"/>
</dbReference>
<gene>
    <name evidence="1" type="ORF">JOM49_007609</name>
</gene>
<name>A0ABS4Q4Q0_9PSEU</name>
<evidence type="ECO:0000313" key="1">
    <source>
        <dbReference type="EMBL" id="MBP2186083.1"/>
    </source>
</evidence>
<protein>
    <submittedName>
        <fullName evidence="1">Multidrug transporter EmrE-like cation transporter</fullName>
    </submittedName>
</protein>
<sequence length="38" mass="4062">MSWVLLVAAGLVEIVWAQSINPTRQPTTALNGRAARAV</sequence>
<proteinExistence type="predicted"/>
<organism evidence="1 2">
    <name type="scientific">Amycolatopsis magusensis</name>
    <dbReference type="NCBI Taxonomy" id="882444"/>
    <lineage>
        <taxon>Bacteria</taxon>
        <taxon>Bacillati</taxon>
        <taxon>Actinomycetota</taxon>
        <taxon>Actinomycetes</taxon>
        <taxon>Pseudonocardiales</taxon>
        <taxon>Pseudonocardiaceae</taxon>
        <taxon>Amycolatopsis</taxon>
    </lineage>
</organism>
<reference evidence="1 2" key="1">
    <citation type="submission" date="2021-03" db="EMBL/GenBank/DDBJ databases">
        <title>Sequencing the genomes of 1000 actinobacteria strains.</title>
        <authorList>
            <person name="Klenk H.-P."/>
        </authorList>
    </citation>
    <scope>NUCLEOTIDE SEQUENCE [LARGE SCALE GENOMIC DNA]</scope>
    <source>
        <strain evidence="1 2">DSM 45510</strain>
    </source>
</reference>
<comment type="caution">
    <text evidence="1">The sequence shown here is derived from an EMBL/GenBank/DDBJ whole genome shotgun (WGS) entry which is preliminary data.</text>
</comment>